<accession>B1T3X6</accession>
<dbReference type="PATRIC" id="fig|396597.7.peg.5634"/>
<comment type="caution">
    <text evidence="1">The sequence shown here is derived from an EMBL/GenBank/DDBJ whole genome shotgun (WGS) entry which is preliminary data.</text>
</comment>
<evidence type="ECO:0000313" key="1">
    <source>
        <dbReference type="EMBL" id="EDT41738.1"/>
    </source>
</evidence>
<dbReference type="Proteomes" id="UP000004814">
    <property type="component" value="Unassembled WGS sequence"/>
</dbReference>
<protein>
    <submittedName>
        <fullName evidence="1">Uncharacterized protein</fullName>
    </submittedName>
</protein>
<proteinExistence type="predicted"/>
<reference evidence="1 2" key="1">
    <citation type="submission" date="2008-03" db="EMBL/GenBank/DDBJ databases">
        <title>Sequencing of the draft genome and assembly of Burkholderia ambifaria MEX-5.</title>
        <authorList>
            <consortium name="US DOE Joint Genome Institute (JGI-PGF)"/>
            <person name="Copeland A."/>
            <person name="Lucas S."/>
            <person name="Lapidus A."/>
            <person name="Glavina del Rio T."/>
            <person name="Dalin E."/>
            <person name="Tice H."/>
            <person name="Bruce D."/>
            <person name="Goodwin L."/>
            <person name="Pitluck S."/>
            <person name="Larimer F."/>
            <person name="Land M.L."/>
            <person name="Hauser L."/>
            <person name="Tiedje J."/>
            <person name="Richardson P."/>
        </authorList>
    </citation>
    <scope>NUCLEOTIDE SEQUENCE [LARGE SCALE GENOMIC DNA]</scope>
    <source>
        <strain evidence="1 2">MEX-5</strain>
    </source>
</reference>
<dbReference type="AlphaFoldDB" id="B1T3X6"/>
<name>B1T3X6_9BURK</name>
<dbReference type="EMBL" id="ABLK01000064">
    <property type="protein sequence ID" value="EDT41738.1"/>
    <property type="molecule type" value="Genomic_DNA"/>
</dbReference>
<gene>
    <name evidence="1" type="ORF">BamMEX5DRAFT_2492</name>
</gene>
<sequence length="67" mass="7757">MEASAFLVRHRDTFLSLLDERRAFVQTRFDDIRTLGYTPSFDYCVNLAGEFLRQLSDTGTARKSPPR</sequence>
<evidence type="ECO:0000313" key="2">
    <source>
        <dbReference type="Proteomes" id="UP000004814"/>
    </source>
</evidence>
<dbReference type="RefSeq" id="WP_006758438.1">
    <property type="nucleotide sequence ID" value="NZ_ABLK01000064.1"/>
</dbReference>
<organism evidence="1 2">
    <name type="scientific">Burkholderia ambifaria MEX-5</name>
    <dbReference type="NCBI Taxonomy" id="396597"/>
    <lineage>
        <taxon>Bacteria</taxon>
        <taxon>Pseudomonadati</taxon>
        <taxon>Pseudomonadota</taxon>
        <taxon>Betaproteobacteria</taxon>
        <taxon>Burkholderiales</taxon>
        <taxon>Burkholderiaceae</taxon>
        <taxon>Burkholderia</taxon>
        <taxon>Burkholderia cepacia complex</taxon>
    </lineage>
</organism>